<dbReference type="PANTHER" id="PTHR42703">
    <property type="entry name" value="NADH DEHYDROGENASE"/>
    <property type="match status" value="1"/>
</dbReference>
<dbReference type="PANTHER" id="PTHR42703:SF1">
    <property type="entry name" value="NA(+)_H(+) ANTIPORTER SUBUNIT D1"/>
    <property type="match status" value="1"/>
</dbReference>
<evidence type="ECO:0000256" key="1">
    <source>
        <dbReference type="ARBA" id="ARBA00004651"/>
    </source>
</evidence>
<feature type="transmembrane region" description="Helical" evidence="8">
    <location>
        <begin position="32"/>
        <end position="53"/>
    </location>
</feature>
<dbReference type="InterPro" id="IPR003918">
    <property type="entry name" value="NADH_UbQ_OxRdtase"/>
</dbReference>
<feature type="transmembrane region" description="Helical" evidence="8">
    <location>
        <begin position="369"/>
        <end position="391"/>
    </location>
</feature>
<keyword evidence="4 7" id="KW-0812">Transmembrane</keyword>
<evidence type="ECO:0000256" key="7">
    <source>
        <dbReference type="RuleBase" id="RU000320"/>
    </source>
</evidence>
<feature type="transmembrane region" description="Helical" evidence="8">
    <location>
        <begin position="6"/>
        <end position="25"/>
    </location>
</feature>
<dbReference type="NCBIfam" id="NF009306">
    <property type="entry name" value="PRK12663.1"/>
    <property type="match status" value="1"/>
</dbReference>
<protein>
    <submittedName>
        <fullName evidence="10">Na+/H+ antiporter subunit D</fullName>
    </submittedName>
</protein>
<gene>
    <name evidence="10" type="ORF">IGS68_03355</name>
</gene>
<dbReference type="Proteomes" id="UP000595197">
    <property type="component" value="Chromosome"/>
</dbReference>
<evidence type="ECO:0000256" key="4">
    <source>
        <dbReference type="ARBA" id="ARBA00022692"/>
    </source>
</evidence>
<evidence type="ECO:0000256" key="2">
    <source>
        <dbReference type="ARBA" id="ARBA00005346"/>
    </source>
</evidence>
<dbReference type="InterPro" id="IPR001750">
    <property type="entry name" value="ND/Mrp_TM"/>
</dbReference>
<dbReference type="InterPro" id="IPR050586">
    <property type="entry name" value="CPA3_Na-H_Antiporter_D"/>
</dbReference>
<evidence type="ECO:0000256" key="6">
    <source>
        <dbReference type="ARBA" id="ARBA00023136"/>
    </source>
</evidence>
<feature type="transmembrane region" description="Helical" evidence="8">
    <location>
        <begin position="325"/>
        <end position="348"/>
    </location>
</feature>
<feature type="transmembrane region" description="Helical" evidence="8">
    <location>
        <begin position="300"/>
        <end position="319"/>
    </location>
</feature>
<accession>A0ABX7BD06</accession>
<dbReference type="PRINTS" id="PR01437">
    <property type="entry name" value="NUOXDRDTASE4"/>
</dbReference>
<dbReference type="EMBL" id="CP067420">
    <property type="protein sequence ID" value="QQP92289.1"/>
    <property type="molecule type" value="Genomic_DNA"/>
</dbReference>
<proteinExistence type="inferred from homology"/>
<feature type="transmembrane region" description="Helical" evidence="8">
    <location>
        <begin position="270"/>
        <end position="293"/>
    </location>
</feature>
<comment type="similarity">
    <text evidence="2">Belongs to the CPA3 antiporters (TC 2.A.63) subunit D family.</text>
</comment>
<feature type="domain" description="NADH:quinone oxidoreductase/Mrp antiporter transmembrane" evidence="9">
    <location>
        <begin position="128"/>
        <end position="416"/>
    </location>
</feature>
<sequence>MVSWYLIAPIVVPMTTAVLAILLWNNRAAQRAVSAAGAGLHLVTAILLMAQVWQGGILAGQMGEWPAPFGITLVADHLSAVMVLITGIMGLGVGLYSLSDINEDRERNGFHPLYHVLLTGVTGSFITGDLFNLYVWFEVMLIASFALLALGAEKEQLDGAIKYAAINLVSTVMFLIAVGILYGLTGTLNMADLAVRLPQVEQQGLVTTVAVLFMIAFGIKSAVFPLFFWLPASYHTPAVAVSAIFAGLLTKVGVYALVRTFTLIFTGDVAYTHTALLVVAGLTMVTGVLGAAAQNEIRRILSFHIISQIGYMVMGLALYTPLGLIGAVFYLVHHIIVKTNLFLVAGVAKRLTGSMELKKIGGLYKASPLLAVLFLIPALSLGGIPPLSGFWAKLVLIRASLEIGSYAIAATAILVGLLTMFSMTKIWGEAFWKPHPGGDARVLSISDLTATERTLLIGPIVVFAALTVAIGLWTQPFLDLATRASAELLAPAPYIEAVLGPQAGVPGAEHAGAQP</sequence>
<evidence type="ECO:0000259" key="9">
    <source>
        <dbReference type="Pfam" id="PF00361"/>
    </source>
</evidence>
<feature type="transmembrane region" description="Helical" evidence="8">
    <location>
        <begin position="73"/>
        <end position="98"/>
    </location>
</feature>
<dbReference type="Pfam" id="PF00361">
    <property type="entry name" value="Proton_antipo_M"/>
    <property type="match status" value="1"/>
</dbReference>
<evidence type="ECO:0000313" key="10">
    <source>
        <dbReference type="EMBL" id="QQP92289.1"/>
    </source>
</evidence>
<reference evidence="10" key="1">
    <citation type="submission" date="2021-02" db="EMBL/GenBank/DDBJ databases">
        <title>Skermanella TT6 skin isolate.</title>
        <authorList>
            <person name="Lee K."/>
            <person name="Ganzorig M."/>
        </authorList>
    </citation>
    <scope>NUCLEOTIDE SEQUENCE</scope>
    <source>
        <strain evidence="10">TT6</strain>
    </source>
</reference>
<keyword evidence="11" id="KW-1185">Reference proteome</keyword>
<keyword evidence="6 8" id="KW-0472">Membrane</keyword>
<feature type="transmembrane region" description="Helical" evidence="8">
    <location>
        <begin position="133"/>
        <end position="152"/>
    </location>
</feature>
<organism evidence="10 11">
    <name type="scientific">Skermanella cutis</name>
    <dbReference type="NCBI Taxonomy" id="2775420"/>
    <lineage>
        <taxon>Bacteria</taxon>
        <taxon>Pseudomonadati</taxon>
        <taxon>Pseudomonadota</taxon>
        <taxon>Alphaproteobacteria</taxon>
        <taxon>Rhodospirillales</taxon>
        <taxon>Azospirillaceae</taxon>
        <taxon>Skermanella</taxon>
    </lineage>
</organism>
<feature type="transmembrane region" description="Helical" evidence="8">
    <location>
        <begin position="164"/>
        <end position="185"/>
    </location>
</feature>
<evidence type="ECO:0000313" key="11">
    <source>
        <dbReference type="Proteomes" id="UP000595197"/>
    </source>
</evidence>
<feature type="transmembrane region" description="Helical" evidence="8">
    <location>
        <begin position="205"/>
        <end position="230"/>
    </location>
</feature>
<evidence type="ECO:0000256" key="3">
    <source>
        <dbReference type="ARBA" id="ARBA00022475"/>
    </source>
</evidence>
<evidence type="ECO:0000256" key="8">
    <source>
        <dbReference type="SAM" id="Phobius"/>
    </source>
</evidence>
<name>A0ABX7BD06_9PROT</name>
<keyword evidence="3" id="KW-1003">Cell membrane</keyword>
<feature type="transmembrane region" description="Helical" evidence="8">
    <location>
        <begin position="403"/>
        <end position="423"/>
    </location>
</feature>
<feature type="transmembrane region" description="Helical" evidence="8">
    <location>
        <begin position="110"/>
        <end position="127"/>
    </location>
</feature>
<feature type="transmembrane region" description="Helical" evidence="8">
    <location>
        <begin position="454"/>
        <end position="473"/>
    </location>
</feature>
<comment type="subcellular location">
    <subcellularLocation>
        <location evidence="1">Cell membrane</location>
        <topology evidence="1">Multi-pass membrane protein</topology>
    </subcellularLocation>
    <subcellularLocation>
        <location evidence="7">Membrane</location>
        <topology evidence="7">Multi-pass membrane protein</topology>
    </subcellularLocation>
</comment>
<keyword evidence="5 8" id="KW-1133">Transmembrane helix</keyword>
<evidence type="ECO:0000256" key="5">
    <source>
        <dbReference type="ARBA" id="ARBA00022989"/>
    </source>
</evidence>
<feature type="transmembrane region" description="Helical" evidence="8">
    <location>
        <begin position="237"/>
        <end position="258"/>
    </location>
</feature>